<evidence type="ECO:0000256" key="2">
    <source>
        <dbReference type="ARBA" id="ARBA00004673"/>
    </source>
</evidence>
<evidence type="ECO:0000256" key="7">
    <source>
        <dbReference type="ARBA" id="ARBA00022989"/>
    </source>
</evidence>
<dbReference type="RefSeq" id="XP_026609557.1">
    <property type="nucleotide sequence ID" value="XM_026754014.1"/>
</dbReference>
<dbReference type="OrthoDB" id="5947505at2759"/>
<evidence type="ECO:0000256" key="8">
    <source>
        <dbReference type="ARBA" id="ARBA00023128"/>
    </source>
</evidence>
<dbReference type="Proteomes" id="UP000215305">
    <property type="component" value="Unassembled WGS sequence"/>
</dbReference>
<dbReference type="SUPFAM" id="SSF81411">
    <property type="entry name" value="Mitochondrial cytochrome c oxidase subunit VIa"/>
    <property type="match status" value="1"/>
</dbReference>
<evidence type="ECO:0000313" key="14">
    <source>
        <dbReference type="Proteomes" id="UP000215305"/>
    </source>
</evidence>
<dbReference type="Pfam" id="PF02046">
    <property type="entry name" value="COX6A"/>
    <property type="match status" value="1"/>
</dbReference>
<keyword evidence="6" id="KW-0809">Transit peptide</keyword>
<reference evidence="13" key="1">
    <citation type="submission" date="2018-08" db="EMBL/GenBank/DDBJ databases">
        <title>Draft genome sequence of azole-resistant Aspergillus thermomutatus (Neosartorya pseudofischeri) strain HMR AF 39, isolated from a human nasal aspirate.</title>
        <authorList>
            <person name="Parent-Michaud M."/>
            <person name="Dufresne P.J."/>
            <person name="Fournier E."/>
            <person name="Martineau C."/>
            <person name="Moreira S."/>
            <person name="Perkins V."/>
            <person name="De Repentigny L."/>
            <person name="Dufresne S.F."/>
        </authorList>
    </citation>
    <scope>NUCLEOTIDE SEQUENCE [LARGE SCALE GENOMIC DNA]</scope>
    <source>
        <strain evidence="13">HMR AF 39</strain>
    </source>
</reference>
<keyword evidence="8" id="KW-0496">Mitochondrion</keyword>
<dbReference type="STRING" id="41047.A0A397G1J1"/>
<dbReference type="InterPro" id="IPR001349">
    <property type="entry name" value="Cyt_c_oxidase_su6a"/>
</dbReference>
<evidence type="ECO:0000256" key="4">
    <source>
        <dbReference type="ARBA" id="ARBA00022692"/>
    </source>
</evidence>
<dbReference type="InterPro" id="IPR036418">
    <property type="entry name" value="Cyt_c_oxidase_su6a_sf"/>
</dbReference>
<dbReference type="EMBL" id="NKHU02000485">
    <property type="protein sequence ID" value="RHZ43166.1"/>
    <property type="molecule type" value="Genomic_DNA"/>
</dbReference>
<evidence type="ECO:0000256" key="1">
    <source>
        <dbReference type="ARBA" id="ARBA00004434"/>
    </source>
</evidence>
<dbReference type="PANTHER" id="PTHR11504:SF0">
    <property type="entry name" value="CYTOCHROME C OXIDASE SUBUNIT"/>
    <property type="match status" value="1"/>
</dbReference>
<organism evidence="13 14">
    <name type="scientific">Aspergillus thermomutatus</name>
    <name type="common">Neosartorya pseudofischeri</name>
    <dbReference type="NCBI Taxonomy" id="41047"/>
    <lineage>
        <taxon>Eukaryota</taxon>
        <taxon>Fungi</taxon>
        <taxon>Dikarya</taxon>
        <taxon>Ascomycota</taxon>
        <taxon>Pezizomycotina</taxon>
        <taxon>Eurotiomycetes</taxon>
        <taxon>Eurotiomycetidae</taxon>
        <taxon>Eurotiales</taxon>
        <taxon>Aspergillaceae</taxon>
        <taxon>Aspergillus</taxon>
        <taxon>Aspergillus subgen. Fumigati</taxon>
    </lineage>
</organism>
<comment type="similarity">
    <text evidence="3 12">Belongs to the cytochrome c oxidase subunit 6A family.</text>
</comment>
<evidence type="ECO:0000256" key="10">
    <source>
        <dbReference type="ARBA" id="ARBA00070930"/>
    </source>
</evidence>
<dbReference type="GO" id="GO:0005743">
    <property type="term" value="C:mitochondrial inner membrane"/>
    <property type="evidence" value="ECO:0007669"/>
    <property type="project" value="UniProtKB-SubCell"/>
</dbReference>
<protein>
    <recommendedName>
        <fullName evidence="10">Cytochrome c oxidase subunit 13, mitochondrial</fullName>
    </recommendedName>
    <alternativeName>
        <fullName evidence="11">Cytochrome c oxidase polypeptide VIa</fullName>
    </alternativeName>
</protein>
<dbReference type="FunFam" id="4.10.95.10:FF:000001">
    <property type="entry name" value="Cytochrome c oxidase subunit 6A, mitochondrial"/>
    <property type="match status" value="1"/>
</dbReference>
<comment type="caution">
    <text evidence="13">The sequence shown here is derived from an EMBL/GenBank/DDBJ whole genome shotgun (WGS) entry which is preliminary data.</text>
</comment>
<comment type="subcellular location">
    <subcellularLocation>
        <location evidence="1">Mitochondrion inner membrane</location>
        <topology evidence="1">Single-pass membrane protein</topology>
    </subcellularLocation>
</comment>
<keyword evidence="5" id="KW-0999">Mitochondrion inner membrane</keyword>
<keyword evidence="14" id="KW-1185">Reference proteome</keyword>
<dbReference type="VEuPathDB" id="FungiDB:CDV56_100395"/>
<comment type="pathway">
    <text evidence="2">Energy metabolism; oxidative phosphorylation.</text>
</comment>
<evidence type="ECO:0000313" key="13">
    <source>
        <dbReference type="EMBL" id="RHZ43166.1"/>
    </source>
</evidence>
<keyword evidence="9" id="KW-0472">Membrane</keyword>
<dbReference type="PANTHER" id="PTHR11504">
    <property type="entry name" value="CYTOCHROME C OXIDASE POLYPEPTIDE VIA"/>
    <property type="match status" value="1"/>
</dbReference>
<dbReference type="GO" id="GO:0030234">
    <property type="term" value="F:enzyme regulator activity"/>
    <property type="evidence" value="ECO:0007669"/>
    <property type="project" value="TreeGrafter"/>
</dbReference>
<evidence type="ECO:0000256" key="12">
    <source>
        <dbReference type="RuleBase" id="RU004396"/>
    </source>
</evidence>
<gene>
    <name evidence="13" type="ORF">CDV56_100395</name>
</gene>
<dbReference type="Gene3D" id="4.10.95.10">
    <property type="entry name" value="Cytochrome c oxidase, subunit VIa"/>
    <property type="match status" value="1"/>
</dbReference>
<proteinExistence type="inferred from homology"/>
<evidence type="ECO:0000256" key="5">
    <source>
        <dbReference type="ARBA" id="ARBA00022792"/>
    </source>
</evidence>
<evidence type="ECO:0000256" key="9">
    <source>
        <dbReference type="ARBA" id="ARBA00023136"/>
    </source>
</evidence>
<dbReference type="AlphaFoldDB" id="A0A397G1J1"/>
<evidence type="ECO:0000256" key="3">
    <source>
        <dbReference type="ARBA" id="ARBA00005553"/>
    </source>
</evidence>
<accession>A0A397G1J1</accession>
<evidence type="ECO:0000256" key="11">
    <source>
        <dbReference type="ARBA" id="ARBA00082360"/>
    </source>
</evidence>
<evidence type="ECO:0000256" key="6">
    <source>
        <dbReference type="ARBA" id="ARBA00022946"/>
    </source>
</evidence>
<keyword evidence="7" id="KW-1133">Transmembrane helix</keyword>
<dbReference type="GeneID" id="38122369"/>
<keyword evidence="4" id="KW-0812">Transmembrane</keyword>
<dbReference type="GO" id="GO:0006123">
    <property type="term" value="P:mitochondrial electron transport, cytochrome c to oxygen"/>
    <property type="evidence" value="ECO:0007669"/>
    <property type="project" value="TreeGrafter"/>
</dbReference>
<sequence length="163" mass="19027">MFGLQFFSWSSSSPVGFFLLDRPPNAYDMSPYRLPIATLISPRAPACAAFQRRLNSTDNKLPWMVDNEFNRERAAVKHHAATTSDLWRKLSIYAVIPCLILGGLNAYNLLNEHWEHWEHMPPLEERIEYPYQNIRVKSFPFGDGDKTIFWNNEVNYHHKDKAT</sequence>
<name>A0A397G1J1_ASPTH</name>